<protein>
    <submittedName>
        <fullName evidence="3">Serine hydrolase FSH</fullName>
    </submittedName>
</protein>
<evidence type="ECO:0000259" key="2">
    <source>
        <dbReference type="Pfam" id="PF03959"/>
    </source>
</evidence>
<dbReference type="OrthoDB" id="2094269at2759"/>
<dbReference type="Pfam" id="PF03959">
    <property type="entry name" value="FSH1"/>
    <property type="match status" value="1"/>
</dbReference>
<dbReference type="PANTHER" id="PTHR48070:SF6">
    <property type="entry name" value="ESTERASE OVCA2"/>
    <property type="match status" value="1"/>
</dbReference>
<dbReference type="SUPFAM" id="SSF53474">
    <property type="entry name" value="alpha/beta-Hydrolases"/>
    <property type="match status" value="1"/>
</dbReference>
<sequence>MSATPTTPRVLCLPGFAMNAKAFHGRLSQAQRIIKGAVELVFVEPPNVMLPPDFDGTTAGEAHIITEDTPRSWWDWQGNHVGFKSNAELDPLLRYLREILETQGPFDGIWGFSQGAATAPILCALVSQPSLSPIFAAPSSSPSVVWPPKQFKFAILCSGFLPLDRKLEAWFAEPLDVPTLHVLGREDVVAIAERSLANVPRFKDSRLEWHSGGHHIPRSAHWSLFFKEYMLHHLGDDLPSGAKLVSSPVQMLGKL</sequence>
<dbReference type="GO" id="GO:0005737">
    <property type="term" value="C:cytoplasm"/>
    <property type="evidence" value="ECO:0007669"/>
    <property type="project" value="TreeGrafter"/>
</dbReference>
<reference evidence="3 4" key="1">
    <citation type="submission" date="2016-07" db="EMBL/GenBank/DDBJ databases">
        <title>Pervasive Adenine N6-methylation of Active Genes in Fungi.</title>
        <authorList>
            <consortium name="DOE Joint Genome Institute"/>
            <person name="Mondo S.J."/>
            <person name="Dannebaum R.O."/>
            <person name="Kuo R.C."/>
            <person name="Labutti K."/>
            <person name="Haridas S."/>
            <person name="Kuo A."/>
            <person name="Salamov A."/>
            <person name="Ahrendt S.R."/>
            <person name="Lipzen A."/>
            <person name="Sullivan W."/>
            <person name="Andreopoulos W.B."/>
            <person name="Clum A."/>
            <person name="Lindquist E."/>
            <person name="Daum C."/>
            <person name="Ramamoorthy G.K."/>
            <person name="Gryganskyi A."/>
            <person name="Culley D."/>
            <person name="Magnuson J.K."/>
            <person name="James T.Y."/>
            <person name="O'Malley M.A."/>
            <person name="Stajich J.E."/>
            <person name="Spatafora J.W."/>
            <person name="Visel A."/>
            <person name="Grigoriev I.V."/>
        </authorList>
    </citation>
    <scope>NUCLEOTIDE SEQUENCE [LARGE SCALE GENOMIC DNA]</scope>
    <source>
        <strain evidence="3 4">62-1032</strain>
    </source>
</reference>
<keyword evidence="1 3" id="KW-0378">Hydrolase</keyword>
<evidence type="ECO:0000313" key="3">
    <source>
        <dbReference type="EMBL" id="ORY73866.1"/>
    </source>
</evidence>
<organism evidence="3 4">
    <name type="scientific">Leucosporidium creatinivorum</name>
    <dbReference type="NCBI Taxonomy" id="106004"/>
    <lineage>
        <taxon>Eukaryota</taxon>
        <taxon>Fungi</taxon>
        <taxon>Dikarya</taxon>
        <taxon>Basidiomycota</taxon>
        <taxon>Pucciniomycotina</taxon>
        <taxon>Microbotryomycetes</taxon>
        <taxon>Leucosporidiales</taxon>
        <taxon>Leucosporidium</taxon>
    </lineage>
</organism>
<gene>
    <name evidence="3" type="ORF">BCR35DRAFT_333577</name>
</gene>
<dbReference type="FunCoup" id="A0A1Y2ERQ7">
    <property type="interactions" value="156"/>
</dbReference>
<dbReference type="GO" id="GO:0016787">
    <property type="term" value="F:hydrolase activity"/>
    <property type="evidence" value="ECO:0007669"/>
    <property type="project" value="UniProtKB-KW"/>
</dbReference>
<dbReference type="STRING" id="106004.A0A1Y2ERQ7"/>
<dbReference type="Proteomes" id="UP000193467">
    <property type="component" value="Unassembled WGS sequence"/>
</dbReference>
<dbReference type="PANTHER" id="PTHR48070">
    <property type="entry name" value="ESTERASE OVCA2"/>
    <property type="match status" value="1"/>
</dbReference>
<dbReference type="InterPro" id="IPR050593">
    <property type="entry name" value="LovG"/>
</dbReference>
<keyword evidence="4" id="KW-1185">Reference proteome</keyword>
<dbReference type="InterPro" id="IPR005645">
    <property type="entry name" value="FSH-like_dom"/>
</dbReference>
<dbReference type="AlphaFoldDB" id="A0A1Y2ERQ7"/>
<feature type="domain" description="Serine hydrolase" evidence="2">
    <location>
        <begin position="6"/>
        <end position="222"/>
    </location>
</feature>
<dbReference type="EMBL" id="MCGR01000044">
    <property type="protein sequence ID" value="ORY73866.1"/>
    <property type="molecule type" value="Genomic_DNA"/>
</dbReference>
<dbReference type="Gene3D" id="3.40.50.1820">
    <property type="entry name" value="alpha/beta hydrolase"/>
    <property type="match status" value="1"/>
</dbReference>
<evidence type="ECO:0000313" key="4">
    <source>
        <dbReference type="Proteomes" id="UP000193467"/>
    </source>
</evidence>
<comment type="caution">
    <text evidence="3">The sequence shown here is derived from an EMBL/GenBank/DDBJ whole genome shotgun (WGS) entry which is preliminary data.</text>
</comment>
<accession>A0A1Y2ERQ7</accession>
<name>A0A1Y2ERQ7_9BASI</name>
<dbReference type="GO" id="GO:0005634">
    <property type="term" value="C:nucleus"/>
    <property type="evidence" value="ECO:0007669"/>
    <property type="project" value="TreeGrafter"/>
</dbReference>
<evidence type="ECO:0000256" key="1">
    <source>
        <dbReference type="ARBA" id="ARBA00022801"/>
    </source>
</evidence>
<dbReference type="InParanoid" id="A0A1Y2ERQ7"/>
<dbReference type="InterPro" id="IPR029058">
    <property type="entry name" value="AB_hydrolase_fold"/>
</dbReference>
<proteinExistence type="predicted"/>